<dbReference type="PROSITE" id="PS51078">
    <property type="entry name" value="ICLR_ED"/>
    <property type="match status" value="1"/>
</dbReference>
<accession>A0AAD0K5T7</accession>
<dbReference type="InterPro" id="IPR036388">
    <property type="entry name" value="WH-like_DNA-bd_sf"/>
</dbReference>
<keyword evidence="3" id="KW-0804">Transcription</keyword>
<dbReference type="SUPFAM" id="SSF55781">
    <property type="entry name" value="GAF domain-like"/>
    <property type="match status" value="1"/>
</dbReference>
<dbReference type="GO" id="GO:0003677">
    <property type="term" value="F:DNA binding"/>
    <property type="evidence" value="ECO:0007669"/>
    <property type="project" value="UniProtKB-KW"/>
</dbReference>
<keyword evidence="1" id="KW-0805">Transcription regulation</keyword>
<dbReference type="InterPro" id="IPR005471">
    <property type="entry name" value="Tscrpt_reg_IclR_N"/>
</dbReference>
<proteinExistence type="predicted"/>
<dbReference type="Gene3D" id="3.30.450.40">
    <property type="match status" value="1"/>
</dbReference>
<dbReference type="SMART" id="SM00346">
    <property type="entry name" value="HTH_ICLR"/>
    <property type="match status" value="1"/>
</dbReference>
<dbReference type="GeneID" id="32687446"/>
<reference evidence="6 7" key="1">
    <citation type="submission" date="2018-05" db="EMBL/GenBank/DDBJ databases">
        <title>Complete genome sequence of Gordonia terrae NRRL B-16283.</title>
        <authorList>
            <person name="Garlena R.A."/>
            <person name="Russell D.A."/>
            <person name="Hatfull G.F."/>
        </authorList>
    </citation>
    <scope>NUCLEOTIDE SEQUENCE [LARGE SCALE GENOMIC DNA]</scope>
    <source>
        <strain evidence="6 7">NRRL B-16283</strain>
    </source>
</reference>
<dbReference type="Pfam" id="PF09339">
    <property type="entry name" value="HTH_IclR"/>
    <property type="match status" value="1"/>
</dbReference>
<dbReference type="PANTHER" id="PTHR30136">
    <property type="entry name" value="HELIX-TURN-HELIX TRANSCRIPTIONAL REGULATOR, ICLR FAMILY"/>
    <property type="match status" value="1"/>
</dbReference>
<dbReference type="InterPro" id="IPR036390">
    <property type="entry name" value="WH_DNA-bd_sf"/>
</dbReference>
<evidence type="ECO:0000313" key="6">
    <source>
        <dbReference type="EMBL" id="AWO83266.1"/>
    </source>
</evidence>
<dbReference type="InterPro" id="IPR014757">
    <property type="entry name" value="Tscrpt_reg_IclR_C"/>
</dbReference>
<evidence type="ECO:0000259" key="4">
    <source>
        <dbReference type="PROSITE" id="PS51077"/>
    </source>
</evidence>
<dbReference type="Proteomes" id="UP000247118">
    <property type="component" value="Chromosome"/>
</dbReference>
<dbReference type="SUPFAM" id="SSF46785">
    <property type="entry name" value="Winged helix' DNA-binding domain"/>
    <property type="match status" value="1"/>
</dbReference>
<dbReference type="InterPro" id="IPR029016">
    <property type="entry name" value="GAF-like_dom_sf"/>
</dbReference>
<dbReference type="Gene3D" id="1.10.10.10">
    <property type="entry name" value="Winged helix-like DNA-binding domain superfamily/Winged helix DNA-binding domain"/>
    <property type="match status" value="1"/>
</dbReference>
<feature type="domain" description="IclR-ED" evidence="5">
    <location>
        <begin position="59"/>
        <end position="244"/>
    </location>
</feature>
<dbReference type="KEGG" id="gta:BCM27_06695"/>
<evidence type="ECO:0000313" key="7">
    <source>
        <dbReference type="Proteomes" id="UP000247118"/>
    </source>
</evidence>
<dbReference type="RefSeq" id="WP_004020222.1">
    <property type="nucleotide sequence ID" value="NZ_CABEIC010000002.1"/>
</dbReference>
<evidence type="ECO:0000256" key="2">
    <source>
        <dbReference type="ARBA" id="ARBA00023125"/>
    </source>
</evidence>
<protein>
    <submittedName>
        <fullName evidence="6">IclR family transcriptional regulator</fullName>
    </submittedName>
</protein>
<dbReference type="EMBL" id="CP029604">
    <property type="protein sequence ID" value="AWO83266.1"/>
    <property type="molecule type" value="Genomic_DNA"/>
</dbReference>
<dbReference type="AlphaFoldDB" id="A0AAD0K5T7"/>
<organism evidence="6 7">
    <name type="scientific">Gordonia terrae</name>
    <dbReference type="NCBI Taxonomy" id="2055"/>
    <lineage>
        <taxon>Bacteria</taxon>
        <taxon>Bacillati</taxon>
        <taxon>Actinomycetota</taxon>
        <taxon>Actinomycetes</taxon>
        <taxon>Mycobacteriales</taxon>
        <taxon>Gordoniaceae</taxon>
        <taxon>Gordonia</taxon>
    </lineage>
</organism>
<dbReference type="PANTHER" id="PTHR30136:SF24">
    <property type="entry name" value="HTH-TYPE TRANSCRIPTIONAL REPRESSOR ALLR"/>
    <property type="match status" value="1"/>
</dbReference>
<evidence type="ECO:0000259" key="5">
    <source>
        <dbReference type="PROSITE" id="PS51078"/>
    </source>
</evidence>
<keyword evidence="2" id="KW-0238">DNA-binding</keyword>
<feature type="domain" description="HTH iclR-type" evidence="4">
    <location>
        <begin position="4"/>
        <end position="65"/>
    </location>
</feature>
<dbReference type="InterPro" id="IPR050707">
    <property type="entry name" value="HTH_MetabolicPath_Reg"/>
</dbReference>
<dbReference type="Pfam" id="PF01614">
    <property type="entry name" value="IclR_C"/>
    <property type="match status" value="1"/>
</dbReference>
<evidence type="ECO:0000256" key="3">
    <source>
        <dbReference type="ARBA" id="ARBA00023163"/>
    </source>
</evidence>
<dbReference type="GO" id="GO:0003700">
    <property type="term" value="F:DNA-binding transcription factor activity"/>
    <property type="evidence" value="ECO:0007669"/>
    <property type="project" value="TreeGrafter"/>
</dbReference>
<dbReference type="GO" id="GO:0045892">
    <property type="term" value="P:negative regulation of DNA-templated transcription"/>
    <property type="evidence" value="ECO:0007669"/>
    <property type="project" value="TreeGrafter"/>
</dbReference>
<evidence type="ECO:0000256" key="1">
    <source>
        <dbReference type="ARBA" id="ARBA00023015"/>
    </source>
</evidence>
<name>A0AAD0K5T7_9ACTN</name>
<gene>
    <name evidence="6" type="ORF">DLJ61_06750</name>
</gene>
<dbReference type="PROSITE" id="PS51077">
    <property type="entry name" value="HTH_ICLR"/>
    <property type="match status" value="1"/>
</dbReference>
<sequence>MNISTTADQALRVLIELGSTPNQSPAELARALDLNRTAVHRLLATLHARGFVRRVGGTAIYSLGPTVLRLADSVEPDVQQVARPILERLSEQTSETVLLFVPDLAGPEPHAVAVDQVETHAHVLRVQFDIGHRIPLHQGAAALSILAASADDVVETSLSFAPDPDAVRSALSTARRCGYSSTHDELLPGVAGVAAPITNERGAPLGSISIAVPTSRAGQLASWTGDLVAAAAEVAAMLETGGGRTGVEGENPASE</sequence>